<evidence type="ECO:0000256" key="1">
    <source>
        <dbReference type="ARBA" id="ARBA00008455"/>
    </source>
</evidence>
<dbReference type="InterPro" id="IPR038765">
    <property type="entry name" value="Papain-like_cys_pep_sf"/>
</dbReference>
<evidence type="ECO:0000256" key="3">
    <source>
        <dbReference type="SAM" id="SignalP"/>
    </source>
</evidence>
<sequence>MKLIIFCLVSIAYVSCKDSVPDAIDWREKGVITQVKDQSDCDGSFYFAALGILESYYYQKTGERLDLSEQSAIDCSLGYNNGCNGGAVLNTLAFVRNKGVVLEESYPYKASLGDCQMEGTQSILKTVGYEMLPQNEEELKAAVGTTGPVAVTFNAQNLTSYSGGIYKDPTCGSTTHSGIVVGYGTSTDSVDYWIIKMSFGTNWGEDGYVKIARDVAYECGIANKAIYPIL</sequence>
<comment type="caution">
    <text evidence="5">The sequence shown here is derived from an EMBL/GenBank/DDBJ whole genome shotgun (WGS) entry which is preliminary data.</text>
</comment>
<protein>
    <recommendedName>
        <fullName evidence="4">Peptidase C1A papain C-terminal domain-containing protein</fullName>
    </recommendedName>
</protein>
<dbReference type="InterPro" id="IPR039417">
    <property type="entry name" value="Peptidase_C1A_papain-like"/>
</dbReference>
<name>A0AAV8W5I3_9CUCU</name>
<dbReference type="AlphaFoldDB" id="A0AAV8W5I3"/>
<dbReference type="GO" id="GO:0008234">
    <property type="term" value="F:cysteine-type peptidase activity"/>
    <property type="evidence" value="ECO:0007669"/>
    <property type="project" value="InterPro"/>
</dbReference>
<evidence type="ECO:0000313" key="5">
    <source>
        <dbReference type="EMBL" id="KAJ8921585.1"/>
    </source>
</evidence>
<dbReference type="InterPro" id="IPR000668">
    <property type="entry name" value="Peptidase_C1A_C"/>
</dbReference>
<feature type="domain" description="Peptidase C1A papain C-terminal" evidence="4">
    <location>
        <begin position="20"/>
        <end position="229"/>
    </location>
</feature>
<dbReference type="SUPFAM" id="SSF54001">
    <property type="entry name" value="Cysteine proteinases"/>
    <property type="match status" value="1"/>
</dbReference>
<evidence type="ECO:0000256" key="2">
    <source>
        <dbReference type="ARBA" id="ARBA00023157"/>
    </source>
</evidence>
<accession>A0AAV8W5I3</accession>
<organism evidence="5 6">
    <name type="scientific">Exocentrus adspersus</name>
    <dbReference type="NCBI Taxonomy" id="1586481"/>
    <lineage>
        <taxon>Eukaryota</taxon>
        <taxon>Metazoa</taxon>
        <taxon>Ecdysozoa</taxon>
        <taxon>Arthropoda</taxon>
        <taxon>Hexapoda</taxon>
        <taxon>Insecta</taxon>
        <taxon>Pterygota</taxon>
        <taxon>Neoptera</taxon>
        <taxon>Endopterygota</taxon>
        <taxon>Coleoptera</taxon>
        <taxon>Polyphaga</taxon>
        <taxon>Cucujiformia</taxon>
        <taxon>Chrysomeloidea</taxon>
        <taxon>Cerambycidae</taxon>
        <taxon>Lamiinae</taxon>
        <taxon>Acanthocinini</taxon>
        <taxon>Exocentrus</taxon>
    </lineage>
</organism>
<proteinExistence type="inferred from homology"/>
<evidence type="ECO:0000259" key="4">
    <source>
        <dbReference type="SMART" id="SM00645"/>
    </source>
</evidence>
<dbReference type="InterPro" id="IPR013128">
    <property type="entry name" value="Peptidase_C1A"/>
</dbReference>
<feature type="signal peptide" evidence="3">
    <location>
        <begin position="1"/>
        <end position="16"/>
    </location>
</feature>
<dbReference type="EMBL" id="JANEYG010000009">
    <property type="protein sequence ID" value="KAJ8921585.1"/>
    <property type="molecule type" value="Genomic_DNA"/>
</dbReference>
<gene>
    <name evidence="5" type="ORF">NQ315_010490</name>
</gene>
<comment type="similarity">
    <text evidence="1">Belongs to the peptidase C1 family.</text>
</comment>
<dbReference type="GO" id="GO:0006508">
    <property type="term" value="P:proteolysis"/>
    <property type="evidence" value="ECO:0007669"/>
    <property type="project" value="InterPro"/>
</dbReference>
<keyword evidence="3" id="KW-0732">Signal</keyword>
<evidence type="ECO:0000313" key="6">
    <source>
        <dbReference type="Proteomes" id="UP001159042"/>
    </source>
</evidence>
<feature type="chain" id="PRO_5043675907" description="Peptidase C1A papain C-terminal domain-containing protein" evidence="3">
    <location>
        <begin position="17"/>
        <end position="230"/>
    </location>
</feature>
<dbReference type="Pfam" id="PF00112">
    <property type="entry name" value="Peptidase_C1"/>
    <property type="match status" value="1"/>
</dbReference>
<keyword evidence="2" id="KW-1015">Disulfide bond</keyword>
<reference evidence="5 6" key="1">
    <citation type="journal article" date="2023" name="Insect Mol. Biol.">
        <title>Genome sequencing provides insights into the evolution of gene families encoding plant cell wall-degrading enzymes in longhorned beetles.</title>
        <authorList>
            <person name="Shin N.R."/>
            <person name="Okamura Y."/>
            <person name="Kirsch R."/>
            <person name="Pauchet Y."/>
        </authorList>
    </citation>
    <scope>NUCLEOTIDE SEQUENCE [LARGE SCALE GENOMIC DNA]</scope>
    <source>
        <strain evidence="5">EAD_L_NR</strain>
    </source>
</reference>
<dbReference type="CDD" id="cd02248">
    <property type="entry name" value="Peptidase_C1A"/>
    <property type="match status" value="1"/>
</dbReference>
<keyword evidence="6" id="KW-1185">Reference proteome</keyword>
<dbReference type="Gene3D" id="3.90.70.10">
    <property type="entry name" value="Cysteine proteinases"/>
    <property type="match status" value="1"/>
</dbReference>
<dbReference type="FunFam" id="3.90.70.10:FF:000332">
    <property type="entry name" value="Cathepsin L1"/>
    <property type="match status" value="1"/>
</dbReference>
<dbReference type="Proteomes" id="UP001159042">
    <property type="component" value="Unassembled WGS sequence"/>
</dbReference>
<dbReference type="SMART" id="SM00645">
    <property type="entry name" value="Pept_C1"/>
    <property type="match status" value="1"/>
</dbReference>
<dbReference type="PANTHER" id="PTHR12411">
    <property type="entry name" value="CYSTEINE PROTEASE FAMILY C1-RELATED"/>
    <property type="match status" value="1"/>
</dbReference>